<feature type="transmembrane region" description="Helical" evidence="8">
    <location>
        <begin position="359"/>
        <end position="379"/>
    </location>
</feature>
<dbReference type="Gene3D" id="3.30.70.1320">
    <property type="entry name" value="Multidrug efflux transporter AcrB pore domain like"/>
    <property type="match status" value="1"/>
</dbReference>
<feature type="transmembrane region" description="Helical" evidence="8">
    <location>
        <begin position="980"/>
        <end position="1003"/>
    </location>
</feature>
<dbReference type="PRINTS" id="PR00702">
    <property type="entry name" value="ACRIFLAVINRP"/>
</dbReference>
<keyword evidence="4" id="KW-0997">Cell inner membrane</keyword>
<feature type="transmembrane region" description="Helical" evidence="8">
    <location>
        <begin position="952"/>
        <end position="974"/>
    </location>
</feature>
<evidence type="ECO:0000256" key="7">
    <source>
        <dbReference type="ARBA" id="ARBA00023136"/>
    </source>
</evidence>
<evidence type="ECO:0000256" key="8">
    <source>
        <dbReference type="SAM" id="Phobius"/>
    </source>
</evidence>
<dbReference type="PANTHER" id="PTHR32063">
    <property type="match status" value="1"/>
</dbReference>
<dbReference type="GO" id="GO:0005886">
    <property type="term" value="C:plasma membrane"/>
    <property type="evidence" value="ECO:0007669"/>
    <property type="project" value="UniProtKB-SubCell"/>
</dbReference>
<feature type="transmembrane region" description="Helical" evidence="8">
    <location>
        <begin position="903"/>
        <end position="924"/>
    </location>
</feature>
<feature type="transmembrane region" description="Helical" evidence="8">
    <location>
        <begin position="850"/>
        <end position="870"/>
    </location>
</feature>
<dbReference type="KEGG" id="kmn:HW532_00920"/>
<dbReference type="InterPro" id="IPR001036">
    <property type="entry name" value="Acrflvin-R"/>
</dbReference>
<evidence type="ECO:0000256" key="6">
    <source>
        <dbReference type="ARBA" id="ARBA00022989"/>
    </source>
</evidence>
<proteinExistence type="predicted"/>
<dbReference type="PANTHER" id="PTHR32063:SF14">
    <property type="entry name" value="BLL4319 PROTEIN"/>
    <property type="match status" value="1"/>
</dbReference>
<sequence>MTLSELCIRRPVFSIVLSLLIIVFGAAALSNLPVRELPDVDSPVVTVRTDYVGAAPEVMDTQVTAIVEGAVAGISGIRSITSESERGAARTVIEFQASRDIDDAANDVRAAVARVVGQLPEEAEDPRVTKNDSDAWPVMRVTMTSDRMAPPELTDYADRFVVDRLAAVDGVADVNIYGERTYAVRVWLDRRAMAGRGVAVSEVADALDANNVELPAGEIETRTRRFQVRTNTRLSTPEAFSRIVVKTVDGYPIRIGDIARVELGVENDDTIVRGDGQGAIVLGVLRQSQANTIDISDTIRAEIDAIRPTLPDGMTISVGSDDAIFIRSSIAEVLKTLAIAIVLVVAVIYAFLASARSTLVPAITIPIALIGACAGIALFGYSINILTLFALVLAIGIVVDDAIVVLENIQRRIELGESPLVASVRGSKQVTFAVIATSLTLIAVFTPISFLGGTVGRLFSEFGIVLAVAVIVSTFVALSLCPVLCANILPPARERGRLEAAVDRAIKALNNGYRAALRVALARPATVVAVALSVAAVAGVLYERLPKELTPREDRGVFFIAVTGPQGASKTYTDAATRKVEDTLQPLVDAGEVTSTISIVGRGNEPRTATVVVRLAPWEDRDRDQQEITRGLISQLGQITDVRAFPISPAGLGLRGNRNPLRVVVGGPDFESVKLWSEALLERARANPGLENVEIDYEETQPEFRLDIDRDRARDLGIEIGTIAQTLQGMFASREVTTYIDRGREYPVIIQAAEEGRETPADLMGVFVPTGSGELVPLSGFVSVSETASSPSLGRYDRLPSITLSASLADGYDLGSAIAEIRQAADDLLPPSARLSFSGQSKEYLETSSGANLTFMLAILIIFLVLAAQFESFIHPVVILLSVPLAVTGALASIWLTGGALSVYSQVGLVLLVGLMAKNGILIVEFANQLRDEGYALHEAILEASVVRLRPILMTVLSTLLGAVPLALATGAGAESRQAIGIVIIGGFGMASFLTLFLTPVLYELLARYTRPRSAIEKRLSTELDGTAARREGEA</sequence>
<accession>A0A7S8C133</accession>
<dbReference type="EMBL" id="CP058214">
    <property type="protein sequence ID" value="QPC41425.1"/>
    <property type="molecule type" value="Genomic_DNA"/>
</dbReference>
<evidence type="ECO:0000256" key="1">
    <source>
        <dbReference type="ARBA" id="ARBA00004429"/>
    </source>
</evidence>
<keyword evidence="3" id="KW-1003">Cell membrane</keyword>
<feature type="transmembrane region" description="Helical" evidence="8">
    <location>
        <begin position="333"/>
        <end position="352"/>
    </location>
</feature>
<dbReference type="SUPFAM" id="SSF82714">
    <property type="entry name" value="Multidrug efflux transporter AcrB TolC docking domain, DN and DC subdomains"/>
    <property type="match status" value="2"/>
</dbReference>
<evidence type="ECO:0000256" key="4">
    <source>
        <dbReference type="ARBA" id="ARBA00022519"/>
    </source>
</evidence>
<dbReference type="Proteomes" id="UP000593594">
    <property type="component" value="Chromosome"/>
</dbReference>
<dbReference type="Gene3D" id="1.20.1640.10">
    <property type="entry name" value="Multidrug efflux transporter AcrB transmembrane domain"/>
    <property type="match status" value="2"/>
</dbReference>
<keyword evidence="5 8" id="KW-0812">Transmembrane</keyword>
<keyword evidence="6 8" id="KW-1133">Transmembrane helix</keyword>
<dbReference type="RefSeq" id="WP_213162644.1">
    <property type="nucleotide sequence ID" value="NZ_CP058214.1"/>
</dbReference>
<keyword evidence="7 8" id="KW-0472">Membrane</keyword>
<keyword evidence="10" id="KW-1185">Reference proteome</keyword>
<evidence type="ECO:0000313" key="9">
    <source>
        <dbReference type="EMBL" id="QPC41425.1"/>
    </source>
</evidence>
<comment type="subcellular location">
    <subcellularLocation>
        <location evidence="1">Cell inner membrane</location>
        <topology evidence="1">Multi-pass membrane protein</topology>
    </subcellularLocation>
</comment>
<dbReference type="Pfam" id="PF00873">
    <property type="entry name" value="ACR_tran"/>
    <property type="match status" value="1"/>
</dbReference>
<dbReference type="Gene3D" id="3.30.70.1430">
    <property type="entry name" value="Multidrug efflux transporter AcrB pore domain"/>
    <property type="match status" value="2"/>
</dbReference>
<keyword evidence="2" id="KW-0813">Transport</keyword>
<organism evidence="9 10">
    <name type="scientific">Kaustia mangrovi</name>
    <dbReference type="NCBI Taxonomy" id="2593653"/>
    <lineage>
        <taxon>Bacteria</taxon>
        <taxon>Pseudomonadati</taxon>
        <taxon>Pseudomonadota</taxon>
        <taxon>Alphaproteobacteria</taxon>
        <taxon>Hyphomicrobiales</taxon>
        <taxon>Parvibaculaceae</taxon>
        <taxon>Kaustia</taxon>
    </lineage>
</organism>
<dbReference type="AlphaFoldDB" id="A0A7S8C133"/>
<dbReference type="Gene3D" id="3.30.70.1440">
    <property type="entry name" value="Multidrug efflux transporter AcrB pore domain"/>
    <property type="match status" value="1"/>
</dbReference>
<dbReference type="GO" id="GO:0042910">
    <property type="term" value="F:xenobiotic transmembrane transporter activity"/>
    <property type="evidence" value="ECO:0007669"/>
    <property type="project" value="TreeGrafter"/>
</dbReference>
<evidence type="ECO:0000256" key="2">
    <source>
        <dbReference type="ARBA" id="ARBA00022448"/>
    </source>
</evidence>
<evidence type="ECO:0000256" key="5">
    <source>
        <dbReference type="ARBA" id="ARBA00022692"/>
    </source>
</evidence>
<evidence type="ECO:0000256" key="3">
    <source>
        <dbReference type="ARBA" id="ARBA00022475"/>
    </source>
</evidence>
<name>A0A7S8C133_9HYPH</name>
<dbReference type="Gene3D" id="3.30.2090.10">
    <property type="entry name" value="Multidrug efflux transporter AcrB TolC docking domain, DN and DC subdomains"/>
    <property type="match status" value="2"/>
</dbReference>
<feature type="transmembrane region" description="Helical" evidence="8">
    <location>
        <begin position="521"/>
        <end position="542"/>
    </location>
</feature>
<dbReference type="InterPro" id="IPR027463">
    <property type="entry name" value="AcrB_DN_DC_subdom"/>
</dbReference>
<feature type="transmembrane region" description="Helical" evidence="8">
    <location>
        <begin position="12"/>
        <end position="32"/>
    </location>
</feature>
<feature type="transmembrane region" description="Helical" evidence="8">
    <location>
        <begin position="462"/>
        <end position="489"/>
    </location>
</feature>
<feature type="transmembrane region" description="Helical" evidence="8">
    <location>
        <begin position="877"/>
        <end position="897"/>
    </location>
</feature>
<feature type="transmembrane region" description="Helical" evidence="8">
    <location>
        <begin position="385"/>
        <end position="409"/>
    </location>
</feature>
<feature type="transmembrane region" description="Helical" evidence="8">
    <location>
        <begin position="430"/>
        <end position="450"/>
    </location>
</feature>
<evidence type="ECO:0000313" key="10">
    <source>
        <dbReference type="Proteomes" id="UP000593594"/>
    </source>
</evidence>
<gene>
    <name evidence="9" type="ORF">HW532_00920</name>
</gene>
<dbReference type="SUPFAM" id="SSF82866">
    <property type="entry name" value="Multidrug efflux transporter AcrB transmembrane domain"/>
    <property type="match status" value="2"/>
</dbReference>
<dbReference type="FunFam" id="1.20.1640.10:FF:000001">
    <property type="entry name" value="Efflux pump membrane transporter"/>
    <property type="match status" value="1"/>
</dbReference>
<dbReference type="SUPFAM" id="SSF82693">
    <property type="entry name" value="Multidrug efflux transporter AcrB pore domain, PN1, PN2, PC1 and PC2 subdomains"/>
    <property type="match status" value="3"/>
</dbReference>
<reference evidence="9 10" key="1">
    <citation type="submission" date="2020-06" db="EMBL/GenBank/DDBJ databases">
        <title>Genome sequence of 2 isolates from Red Sea Mangroves.</title>
        <authorList>
            <person name="Sefrji F."/>
            <person name="Michoud G."/>
            <person name="Merlino G."/>
            <person name="Daffonchio D."/>
        </authorList>
    </citation>
    <scope>NUCLEOTIDE SEQUENCE [LARGE SCALE GENOMIC DNA]</scope>
    <source>
        <strain evidence="9 10">R1DC25</strain>
    </source>
</reference>
<protein>
    <submittedName>
        <fullName evidence="9">Efflux RND transporter permease subunit</fullName>
    </submittedName>
</protein>